<dbReference type="AlphaFoldDB" id="G0UA94"/>
<dbReference type="OMA" id="FCPAMVK"/>
<dbReference type="EMBL" id="HE573027">
    <property type="protein sequence ID" value="CCC52726.1"/>
    <property type="molecule type" value="Genomic_DNA"/>
</dbReference>
<protein>
    <submittedName>
        <fullName evidence="2">Trypanosoma vivax</fullName>
    </submittedName>
</protein>
<evidence type="ECO:0000256" key="1">
    <source>
        <dbReference type="SAM" id="MobiDB-lite"/>
    </source>
</evidence>
<feature type="compositionally biased region" description="Basic and acidic residues" evidence="1">
    <location>
        <begin position="620"/>
        <end position="640"/>
    </location>
</feature>
<organism evidence="2">
    <name type="scientific">Trypanosoma vivax (strain Y486)</name>
    <dbReference type="NCBI Taxonomy" id="1055687"/>
    <lineage>
        <taxon>Eukaryota</taxon>
        <taxon>Discoba</taxon>
        <taxon>Euglenozoa</taxon>
        <taxon>Kinetoplastea</taxon>
        <taxon>Metakinetoplastina</taxon>
        <taxon>Trypanosomatida</taxon>
        <taxon>Trypanosomatidae</taxon>
        <taxon>Trypanosoma</taxon>
        <taxon>Duttonella</taxon>
    </lineage>
</organism>
<feature type="region of interest" description="Disordered" evidence="1">
    <location>
        <begin position="608"/>
        <end position="640"/>
    </location>
</feature>
<gene>
    <name evidence="2" type="ORF">TVY486_1102110</name>
</gene>
<name>G0UA94_TRYVY</name>
<evidence type="ECO:0000313" key="2">
    <source>
        <dbReference type="EMBL" id="CCC52726.1"/>
    </source>
</evidence>
<proteinExistence type="predicted"/>
<sequence>MFGADISDDCSIETEVTVARLFAAAANVRGQEMCTIEMRLYQKQSRESAKEGDGLCPPLLSVEWTRQGRDAFLLCLDRAVSRIHPPLDPLQFTETPPEFLCQGNRLAVRLQLRCTGCLGTTLQMPYHTVEGEAKEVAAVAATIDSTTNTNTTTAANVTACGADCGIEVRDGASAARQRSRIAAWLTSRFFNEASWHSARGATAVRATDKGAGRNNEFGDDKVNGFQCDESVIEVSKRSAGKRVLHVDACGVEVSGLIVGITLRYAYVAIPYLDEQHKTSHWVIISRVPIPSILEMRAVGLARSMEMRKRSRDDDCARSRETFLHEREVMGHDLFPLHVLAPEQRARVTLRAYKVYCKMQDAEAASCESALLSVALEDASIISFVAAPDNGDDACGSGYGTVSSPESLTSFSDLLEIVHESCRRFLRGYEKYGAGAAGGQGEKLFSLMTDTVSSRLFSCGGGKTRRSNLPPVVVSSPRDIPSLFEGTCVEFKAKIGKWCGDDTRDMSCEESLGFSHSDHFYHRQNTGSNAKSDRSGHQNRGLMNMERIRHTIAAMASTLGGVLLVGVSDDGKVLGHGPDALKELRLSGFCPAMSKGSVKSTVMRAVTEEGPRELPSNWWKTKREPQQEQKRGQGDDKEARQEGMVTVITVVRGQAPFYTTSRHSVPYTRGFASTVPLHVLVIVRRIARMLT</sequence>
<dbReference type="Gene3D" id="3.30.950.30">
    <property type="entry name" value="Schlafen, AAA domain"/>
    <property type="match status" value="1"/>
</dbReference>
<accession>G0UA94</accession>
<dbReference type="InterPro" id="IPR038461">
    <property type="entry name" value="Schlafen_AlbA_2_dom_sf"/>
</dbReference>
<dbReference type="VEuPathDB" id="TriTrypDB:TvY486_1102110"/>
<reference evidence="2" key="1">
    <citation type="journal article" date="2012" name="Proc. Natl. Acad. Sci. U.S.A.">
        <title>Antigenic diversity is generated by distinct evolutionary mechanisms in African trypanosome species.</title>
        <authorList>
            <person name="Jackson A.P."/>
            <person name="Berry A."/>
            <person name="Aslett M."/>
            <person name="Allison H.C."/>
            <person name="Burton P."/>
            <person name="Vavrova-Anderson J."/>
            <person name="Brown R."/>
            <person name="Browne H."/>
            <person name="Corton N."/>
            <person name="Hauser H."/>
            <person name="Gamble J."/>
            <person name="Gilderthorp R."/>
            <person name="Marcello L."/>
            <person name="McQuillan J."/>
            <person name="Otto T.D."/>
            <person name="Quail M.A."/>
            <person name="Sanders M.J."/>
            <person name="van Tonder A."/>
            <person name="Ginger M.L."/>
            <person name="Field M.C."/>
            <person name="Barry J.D."/>
            <person name="Hertz-Fowler C."/>
            <person name="Berriman M."/>
        </authorList>
    </citation>
    <scope>NUCLEOTIDE SEQUENCE</scope>
    <source>
        <strain evidence="2">Y486</strain>
    </source>
</reference>